<dbReference type="Pfam" id="PF21079">
    <property type="entry name" value="GDH_HM2"/>
    <property type="match status" value="1"/>
</dbReference>
<reference evidence="7 8" key="1">
    <citation type="submission" date="2017-12" db="EMBL/GenBank/DDBJ databases">
        <title>Phylogenetic diversity of female urinary microbiome.</title>
        <authorList>
            <person name="Thomas-White K."/>
            <person name="Wolfe A.J."/>
        </authorList>
    </citation>
    <scope>NUCLEOTIDE SEQUENCE [LARGE SCALE GENOMIC DNA]</scope>
    <source>
        <strain evidence="7 8">UMB1298</strain>
    </source>
</reference>
<evidence type="ECO:0000259" key="3">
    <source>
        <dbReference type="Pfam" id="PF21074"/>
    </source>
</evidence>
<dbReference type="InterPro" id="IPR049059">
    <property type="entry name" value="NAD_Glu_DH_HM1"/>
</dbReference>
<dbReference type="InterPro" id="IPR036291">
    <property type="entry name" value="NAD(P)-bd_dom_sf"/>
</dbReference>
<dbReference type="InterPro" id="IPR007780">
    <property type="entry name" value="NAD_Glu_DH_bac"/>
</dbReference>
<protein>
    <submittedName>
        <fullName evidence="7">NAD-glutamate dehydrogenase</fullName>
    </submittedName>
</protein>
<feature type="compositionally biased region" description="Low complexity" evidence="1">
    <location>
        <begin position="13"/>
        <end position="23"/>
    </location>
</feature>
<dbReference type="Pfam" id="PF21074">
    <property type="entry name" value="GDH_C"/>
    <property type="match status" value="1"/>
</dbReference>
<sequence length="1629" mass="179639">MTSQSDMSPRGGASAAEKQSKQSARAREERVAEARTRAEQADGLLTGDVLDHYWKRVYDADVASRSVDELVDIPTQHLEAAHRRADGEDVVVVRHLPENLGVQVVTGDRPFLVDSVIHELHRLGWDVMGVLHPQLVVRRSAEGVLEAMQVWTPEHELADGEVVESWMNVTVRPATASADVDAIAENLQRVLEDVRVAVEDWTPMRAELERLAESFRSAPPATVDPAEATQAAELLSWLADDHFTLLGIREYALAEVDGELGLRAEPGSGLGILRGDRALSHDVTTMRPEARETAREPRPVTVTKANSRATVHRDAHLDYVGVRTFDEAGTVVGEIRILGLLTSSAYSASVRDIPVVRDKAEAIMERSGFGSTSHSGKDLLAVLENLPRDDVFQASAGELDAIAHEVLWIRSSRRPSVILRRDEFGRYVTLLVYVPRDRYNTQVRSAMTDALRTYFDTELVDFTATVTGEAMARLRFVVRLPSGQDFGDIDTETLERDLLEATQTWDEKVTHISETNGIDDGGLLHRLAALPQSYKEDFAPEVALADLGRLEGLGEDDVAVHLYRDESSEAADTDRRLKVYRSGPATLSDLLPVFTDFGLEVIDERPYHLRDDAAATRIYDFGLRAASAELWEGAEGDAEAVAQRFEETFSATWSGAAESDLLNALSLTAGLSWRQVVILRTYARYLRQAGSHFSLPYIEGAMTANPKVARAFVEAFEARFDPAREGSVEERREVSEESLTELGRLLDDVASLDHDRIIRGLVEVLRGTLRTNFYVADAEGEPKPFVSLKLSPRDIELLPQPRPMFEIWVYGPSVEGVHLRFGTVARGGLRWSDRREDFRTEVLGLVKAQMVKNAVIVPTGSKGGFFAKQLPDPAVDRGAWVEEGKRAYTRFISGMLDVTDNLVEGEVVPARDVVRHDEDDTYLVVAADKGTAAFSDLANSVSEAYGFWLGDAFASGGSAGYDHKAMGITARGAWESVKRHFREMGHDTQTEDFTVVGIGDMGGDVFGNGMLRSEHIRLVGAFNHLHVFVDPTPDAAATFAERKRLFETPGTTWMDFDPELISEGGGVFERSAKSVPVSPQMREALGLDEGVDQLTPNELISALLKAPVDLIWNGGVGTYVKATAETDLEVGDRANDALRVNGSELRAKVVGEGGNLGATQLGRIEAAQHGVRINTDAIDNSAGVASSDQEVNIKIPLNELVRRGDLGLEERNAFLESMTDEVARIVLRDNYEQNVLLGNARARQDSMAPVHQRLMKFLEQNAGLDRQLEFLPSTKEMARRIEAGQGLTSPEFSVLVAYAKLHLKDALLDSSLPDEEWFTSTLLDYLPAPMKEHYADQLLEHPLRREIIVNSVVNSMVNRGGITFAFRALEETGAQPDHVARAYVVAREVFDLKGFVEQVEALDNKVPTEAQTAMYLEFRRLLDRAMRWFVSSRPASMDIGAEIERFRASVAAVGPKVPEMLKGEEAARYAAFRDRLVEQGVPEELAGTTAALLDVYSLLDVVTLADENGGDVEDLTRVYFVASEQFGFDRLLNEVAALPQDDRWGSLARGALRDDLYGVHRDLVRVITAGQPDGTPEERVSAWAERNAHTIERTEAMLQDVRAIDEPGVAPLNVAVRTLRSVVHLGASA</sequence>
<dbReference type="Pfam" id="PF21073">
    <property type="entry name" value="GDH_HM1"/>
    <property type="match status" value="1"/>
</dbReference>
<dbReference type="Pfam" id="PF05088">
    <property type="entry name" value="Bac_GDH_CD"/>
    <property type="match status" value="1"/>
</dbReference>
<dbReference type="PANTHER" id="PTHR43403:SF1">
    <property type="entry name" value="NAD-SPECIFIC GLUTAMATE DEHYDROGENASE"/>
    <property type="match status" value="1"/>
</dbReference>
<dbReference type="PANTHER" id="PTHR43403">
    <property type="entry name" value="NAD-SPECIFIC GLUTAMATE DEHYDROGENASE"/>
    <property type="match status" value="1"/>
</dbReference>
<dbReference type="Pfam" id="PF21075">
    <property type="entry name" value="GDH_ACT1"/>
    <property type="match status" value="1"/>
</dbReference>
<dbReference type="Pfam" id="PF21078">
    <property type="entry name" value="GDH_HM3"/>
    <property type="match status" value="1"/>
</dbReference>
<dbReference type="PIRSF" id="PIRSF036761">
    <property type="entry name" value="GDH_Mll4104"/>
    <property type="match status" value="1"/>
</dbReference>
<dbReference type="InterPro" id="IPR049064">
    <property type="entry name" value="NAD_Glu_DH_ACT3"/>
</dbReference>
<dbReference type="GO" id="GO:0004069">
    <property type="term" value="F:L-aspartate:2-oxoglutarate aminotransferase activity"/>
    <property type="evidence" value="ECO:0007669"/>
    <property type="project" value="InterPro"/>
</dbReference>
<evidence type="ECO:0000313" key="8">
    <source>
        <dbReference type="Proteomes" id="UP000234206"/>
    </source>
</evidence>
<dbReference type="RefSeq" id="WP_101850009.1">
    <property type="nucleotide sequence ID" value="NZ_PKIZ01000021.1"/>
</dbReference>
<dbReference type="InterPro" id="IPR048381">
    <property type="entry name" value="GDH_C"/>
</dbReference>
<feature type="domain" description="NAD-glutamate dehydrogenase N-terminal ACT1" evidence="4">
    <location>
        <begin position="50"/>
        <end position="187"/>
    </location>
</feature>
<feature type="domain" description="NAD-glutamate dehydrogenase catalytic" evidence="2">
    <location>
        <begin position="744"/>
        <end position="1238"/>
    </location>
</feature>
<feature type="region of interest" description="Disordered" evidence="1">
    <location>
        <begin position="1"/>
        <end position="37"/>
    </location>
</feature>
<organism evidence="7 8">
    <name type="scientific">Kytococcus schroeteri</name>
    <dbReference type="NCBI Taxonomy" id="138300"/>
    <lineage>
        <taxon>Bacteria</taxon>
        <taxon>Bacillati</taxon>
        <taxon>Actinomycetota</taxon>
        <taxon>Actinomycetes</taxon>
        <taxon>Micrococcales</taxon>
        <taxon>Kytococcaceae</taxon>
        <taxon>Kytococcus</taxon>
    </lineage>
</organism>
<evidence type="ECO:0000313" key="7">
    <source>
        <dbReference type="EMBL" id="PKZ40988.1"/>
    </source>
</evidence>
<dbReference type="Pfam" id="PF21077">
    <property type="entry name" value="GDH_ACT3"/>
    <property type="match status" value="1"/>
</dbReference>
<dbReference type="Pfam" id="PF21076">
    <property type="entry name" value="GDH_ACT2"/>
    <property type="match status" value="1"/>
</dbReference>
<dbReference type="OrthoDB" id="9758052at2"/>
<feature type="compositionally biased region" description="Basic and acidic residues" evidence="1">
    <location>
        <begin position="25"/>
        <end position="37"/>
    </location>
</feature>
<dbReference type="InterPro" id="IPR049056">
    <property type="entry name" value="NAD_Glu_DH_HM3"/>
</dbReference>
<evidence type="ECO:0000259" key="5">
    <source>
        <dbReference type="Pfam" id="PF21076"/>
    </source>
</evidence>
<dbReference type="Gene3D" id="3.40.50.720">
    <property type="entry name" value="NAD(P)-binding Rossmann-like Domain"/>
    <property type="match status" value="1"/>
</dbReference>
<evidence type="ECO:0000256" key="1">
    <source>
        <dbReference type="SAM" id="MobiDB-lite"/>
    </source>
</evidence>
<dbReference type="SUPFAM" id="SSF51735">
    <property type="entry name" value="NAD(P)-binding Rossmann-fold domains"/>
    <property type="match status" value="1"/>
</dbReference>
<evidence type="ECO:0000259" key="6">
    <source>
        <dbReference type="Pfam" id="PF21077"/>
    </source>
</evidence>
<dbReference type="InterPro" id="IPR024727">
    <property type="entry name" value="NAD_Glu_DH_N_ACT1"/>
</dbReference>
<evidence type="ECO:0000259" key="2">
    <source>
        <dbReference type="Pfam" id="PF05088"/>
    </source>
</evidence>
<comment type="caution">
    <text evidence="7">The sequence shown here is derived from an EMBL/GenBank/DDBJ whole genome shotgun (WGS) entry which is preliminary data.</text>
</comment>
<dbReference type="SUPFAM" id="SSF53223">
    <property type="entry name" value="Aminoacid dehydrogenase-like, N-terminal domain"/>
    <property type="match status" value="1"/>
</dbReference>
<feature type="domain" description="NAD-glutamate dehydrogenase ACT2" evidence="5">
    <location>
        <begin position="417"/>
        <end position="506"/>
    </location>
</feature>
<feature type="domain" description="NAD-glutamate dehydrogenase ACT3" evidence="6">
    <location>
        <begin position="557"/>
        <end position="629"/>
    </location>
</feature>
<feature type="domain" description="NAD-specific glutamate dehydrogenase C-terminal" evidence="3">
    <location>
        <begin position="1284"/>
        <end position="1620"/>
    </location>
</feature>
<dbReference type="GO" id="GO:0006538">
    <property type="term" value="P:L-glutamate catabolic process"/>
    <property type="evidence" value="ECO:0007669"/>
    <property type="project" value="InterPro"/>
</dbReference>
<proteinExistence type="predicted"/>
<gene>
    <name evidence="7" type="ORF">CYJ76_09970</name>
</gene>
<dbReference type="InterPro" id="IPR049062">
    <property type="entry name" value="NAD_Glu_DH_ACT2"/>
</dbReference>
<keyword evidence="8" id="KW-1185">Reference proteome</keyword>
<accession>A0A2I1P8N9</accession>
<dbReference type="EMBL" id="PKIZ01000021">
    <property type="protein sequence ID" value="PKZ40988.1"/>
    <property type="molecule type" value="Genomic_DNA"/>
</dbReference>
<dbReference type="GO" id="GO:0004352">
    <property type="term" value="F:glutamate dehydrogenase (NAD+) activity"/>
    <property type="evidence" value="ECO:0007669"/>
    <property type="project" value="InterPro"/>
</dbReference>
<dbReference type="InterPro" id="IPR049058">
    <property type="entry name" value="NAD_Glu_DH_HM2"/>
</dbReference>
<evidence type="ECO:0000259" key="4">
    <source>
        <dbReference type="Pfam" id="PF21075"/>
    </source>
</evidence>
<dbReference type="Proteomes" id="UP000234206">
    <property type="component" value="Unassembled WGS sequence"/>
</dbReference>
<dbReference type="InterPro" id="IPR046346">
    <property type="entry name" value="Aminoacid_DH-like_N_sf"/>
</dbReference>
<name>A0A2I1P8N9_9MICO</name>
<dbReference type="InterPro" id="IPR028971">
    <property type="entry name" value="NAD-GDH_cat"/>
</dbReference>